<comment type="caution">
    <text evidence="1">The sequence shown here is derived from an EMBL/GenBank/DDBJ whole genome shotgun (WGS) entry which is preliminary data.</text>
</comment>
<evidence type="ECO:0000313" key="2">
    <source>
        <dbReference type="Proteomes" id="UP000784294"/>
    </source>
</evidence>
<keyword evidence="2" id="KW-1185">Reference proteome</keyword>
<sequence length="74" mass="8462">MTKCWPPSTHRTERRDDLLTLELLWEMEFSLALETDALEGLFEWMETVELDSRAAWPGDGIALPGRPCGLWGRG</sequence>
<organism evidence="1 2">
    <name type="scientific">Protopolystoma xenopodis</name>
    <dbReference type="NCBI Taxonomy" id="117903"/>
    <lineage>
        <taxon>Eukaryota</taxon>
        <taxon>Metazoa</taxon>
        <taxon>Spiralia</taxon>
        <taxon>Lophotrochozoa</taxon>
        <taxon>Platyhelminthes</taxon>
        <taxon>Monogenea</taxon>
        <taxon>Polyopisthocotylea</taxon>
        <taxon>Polystomatidea</taxon>
        <taxon>Polystomatidae</taxon>
        <taxon>Protopolystoma</taxon>
    </lineage>
</organism>
<name>A0A448XNW2_9PLAT</name>
<dbReference type="Proteomes" id="UP000784294">
    <property type="component" value="Unassembled WGS sequence"/>
</dbReference>
<dbReference type="AlphaFoldDB" id="A0A448XNW2"/>
<reference evidence="1" key="1">
    <citation type="submission" date="2018-11" db="EMBL/GenBank/DDBJ databases">
        <authorList>
            <consortium name="Pathogen Informatics"/>
        </authorList>
    </citation>
    <scope>NUCLEOTIDE SEQUENCE</scope>
</reference>
<accession>A0A448XNW2</accession>
<protein>
    <submittedName>
        <fullName evidence="1">Uncharacterized protein</fullName>
    </submittedName>
</protein>
<proteinExistence type="predicted"/>
<gene>
    <name evidence="1" type="ORF">PXEA_LOCUS34611</name>
</gene>
<dbReference type="EMBL" id="CAAALY010268217">
    <property type="protein sequence ID" value="VEL41171.1"/>
    <property type="molecule type" value="Genomic_DNA"/>
</dbReference>
<evidence type="ECO:0000313" key="1">
    <source>
        <dbReference type="EMBL" id="VEL41171.1"/>
    </source>
</evidence>